<keyword evidence="1 2" id="KW-0436">Ligase</keyword>
<organism evidence="4 5">
    <name type="scientific">Abyssicoccus albus</name>
    <dbReference type="NCBI Taxonomy" id="1817405"/>
    <lineage>
        <taxon>Bacteria</taxon>
        <taxon>Bacillati</taxon>
        <taxon>Bacillota</taxon>
        <taxon>Bacilli</taxon>
        <taxon>Bacillales</taxon>
        <taxon>Abyssicoccaceae</taxon>
    </lineage>
</organism>
<name>A0A3N5BK22_9BACL</name>
<dbReference type="Proteomes" id="UP000277108">
    <property type="component" value="Unassembled WGS sequence"/>
</dbReference>
<comment type="caution">
    <text evidence="2">Lacks conserved residue(s) required for the propagation of feature annotation.</text>
</comment>
<feature type="domain" description="BPL/LPL catalytic" evidence="3">
    <location>
        <begin position="67"/>
        <end position="258"/>
    </location>
</feature>
<dbReference type="InterPro" id="IPR004408">
    <property type="entry name" value="Biotin_CoA_COase_ligase"/>
</dbReference>
<keyword evidence="2" id="KW-0092">Biotin</keyword>
<dbReference type="GO" id="GO:0004077">
    <property type="term" value="F:biotin--[biotin carboxyl-carrier protein] ligase activity"/>
    <property type="evidence" value="ECO:0007669"/>
    <property type="project" value="UniProtKB-UniRule"/>
</dbReference>
<dbReference type="PROSITE" id="PS51733">
    <property type="entry name" value="BPL_LPL_CATALYTIC"/>
    <property type="match status" value="1"/>
</dbReference>
<sequence length="322" mass="37770">MNSLQQTLILLYQHQHEYISGSYISEQLNISRQAVWKNINQIKQNGYIIESIKGKGYQIKHFKKGYEESLIHEFHKQHPFYEFIHFEDVVSSTQNIANELSYKYSNPFIVIANEQLEGRGRFNRRWDSSKNLGLWMSIVIYPKISLERIGPINLFISIAIIEVLRNEYDLQAMIKWPNDIYIDDKKICGFITEGQFSQNELHHLTCGIGINLFQDSDQLSNQFERQITSLNNHVEDINQYEFLNHMLNYLTKYFEIMDSISFEDYKDKYISYSNIWGKEYNFLVGQHSFIGIPLDVTNQGELVINHDGQHVTISSGDILSSK</sequence>
<dbReference type="PANTHER" id="PTHR12835">
    <property type="entry name" value="BIOTIN PROTEIN LIGASE"/>
    <property type="match status" value="1"/>
</dbReference>
<evidence type="ECO:0000313" key="4">
    <source>
        <dbReference type="EMBL" id="RPF58013.1"/>
    </source>
</evidence>
<dbReference type="OrthoDB" id="9807064at2"/>
<dbReference type="InterPro" id="IPR013196">
    <property type="entry name" value="HTH_11"/>
</dbReference>
<dbReference type="InterPro" id="IPR030855">
    <property type="entry name" value="Bifunct_BirA"/>
</dbReference>
<dbReference type="AlphaFoldDB" id="A0A3N5BK22"/>
<gene>
    <name evidence="2" type="primary">birA</name>
    <name evidence="4" type="ORF">EDD62_0651</name>
</gene>
<proteinExistence type="inferred from homology"/>
<dbReference type="EMBL" id="RKRK01000002">
    <property type="protein sequence ID" value="RPF58013.1"/>
    <property type="molecule type" value="Genomic_DNA"/>
</dbReference>
<evidence type="ECO:0000256" key="1">
    <source>
        <dbReference type="ARBA" id="ARBA00022598"/>
    </source>
</evidence>
<dbReference type="Pfam" id="PF03099">
    <property type="entry name" value="BPL_LplA_LipB"/>
    <property type="match status" value="1"/>
</dbReference>
<keyword evidence="2" id="KW-0238">DNA-binding</keyword>
<dbReference type="GO" id="GO:0009249">
    <property type="term" value="P:protein lipoylation"/>
    <property type="evidence" value="ECO:0007669"/>
    <property type="project" value="UniProtKB-ARBA"/>
</dbReference>
<feature type="binding site" evidence="2">
    <location>
        <position position="186"/>
    </location>
    <ligand>
        <name>biotin</name>
        <dbReference type="ChEBI" id="CHEBI:57586"/>
    </ligand>
</feature>
<dbReference type="RefSeq" id="WP_123807513.1">
    <property type="nucleotide sequence ID" value="NZ_RKRK01000002.1"/>
</dbReference>
<evidence type="ECO:0000313" key="5">
    <source>
        <dbReference type="Proteomes" id="UP000277108"/>
    </source>
</evidence>
<dbReference type="InterPro" id="IPR004143">
    <property type="entry name" value="BPL_LPL_catalytic"/>
</dbReference>
<keyword evidence="2" id="KW-0805">Transcription regulation</keyword>
<evidence type="ECO:0000259" key="3">
    <source>
        <dbReference type="PROSITE" id="PS51733"/>
    </source>
</evidence>
<dbReference type="NCBIfam" id="TIGR00121">
    <property type="entry name" value="birA_ligase"/>
    <property type="match status" value="1"/>
</dbReference>
<comment type="function">
    <text evidence="2">Acts both as a biotin--[acetyl-CoA-carboxylase] ligase and a repressor.</text>
</comment>
<keyword evidence="2" id="KW-0067">ATP-binding</keyword>
<dbReference type="EC" id="6.3.4.15" evidence="2"/>
<comment type="caution">
    <text evidence="4">The sequence shown here is derived from an EMBL/GenBank/DDBJ whole genome shotgun (WGS) entry which is preliminary data.</text>
</comment>
<reference evidence="4 5" key="1">
    <citation type="submission" date="2018-11" db="EMBL/GenBank/DDBJ databases">
        <title>Genomic Encyclopedia of Type Strains, Phase IV (KMG-IV): sequencing the most valuable type-strain genomes for metagenomic binning, comparative biology and taxonomic classification.</title>
        <authorList>
            <person name="Goeker M."/>
        </authorList>
    </citation>
    <scope>NUCLEOTIDE SEQUENCE [LARGE SCALE GENOMIC DNA]</scope>
    <source>
        <strain evidence="4 5">DSM 29158</strain>
    </source>
</reference>
<dbReference type="GO" id="GO:0003677">
    <property type="term" value="F:DNA binding"/>
    <property type="evidence" value="ECO:0007669"/>
    <property type="project" value="UniProtKB-UniRule"/>
</dbReference>
<dbReference type="Pfam" id="PF08279">
    <property type="entry name" value="HTH_11"/>
    <property type="match status" value="1"/>
</dbReference>
<dbReference type="Gene3D" id="1.10.10.10">
    <property type="entry name" value="Winged helix-like DNA-binding domain superfamily/Winged helix DNA-binding domain"/>
    <property type="match status" value="1"/>
</dbReference>
<comment type="similarity">
    <text evidence="2">Belongs to the biotin--protein ligase family.</text>
</comment>
<dbReference type="GO" id="GO:0016740">
    <property type="term" value="F:transferase activity"/>
    <property type="evidence" value="ECO:0007669"/>
    <property type="project" value="UniProtKB-ARBA"/>
</dbReference>
<dbReference type="SUPFAM" id="SSF55681">
    <property type="entry name" value="Class II aaRS and biotin synthetases"/>
    <property type="match status" value="1"/>
</dbReference>
<keyword evidence="2" id="KW-0804">Transcription</keyword>
<dbReference type="HAMAP" id="MF_00978">
    <property type="entry name" value="Bifunct_BirA"/>
    <property type="match status" value="1"/>
</dbReference>
<dbReference type="GO" id="GO:0005737">
    <property type="term" value="C:cytoplasm"/>
    <property type="evidence" value="ECO:0007669"/>
    <property type="project" value="TreeGrafter"/>
</dbReference>
<dbReference type="SUPFAM" id="SSF46785">
    <property type="entry name" value="Winged helix' DNA-binding domain"/>
    <property type="match status" value="1"/>
</dbReference>
<accession>A0A3N5BK22</accession>
<keyword evidence="5" id="KW-1185">Reference proteome</keyword>
<evidence type="ECO:0000256" key="2">
    <source>
        <dbReference type="HAMAP-Rule" id="MF_00978"/>
    </source>
</evidence>
<dbReference type="InterPro" id="IPR036390">
    <property type="entry name" value="WH_DNA-bd_sf"/>
</dbReference>
<keyword evidence="2" id="KW-0678">Repressor</keyword>
<comment type="catalytic activity">
    <reaction evidence="2">
        <text>biotin + L-lysyl-[protein] + ATP = N(6)-biotinyl-L-lysyl-[protein] + AMP + diphosphate + H(+)</text>
        <dbReference type="Rhea" id="RHEA:11756"/>
        <dbReference type="Rhea" id="RHEA-COMP:9752"/>
        <dbReference type="Rhea" id="RHEA-COMP:10505"/>
        <dbReference type="ChEBI" id="CHEBI:15378"/>
        <dbReference type="ChEBI" id="CHEBI:29969"/>
        <dbReference type="ChEBI" id="CHEBI:30616"/>
        <dbReference type="ChEBI" id="CHEBI:33019"/>
        <dbReference type="ChEBI" id="CHEBI:57586"/>
        <dbReference type="ChEBI" id="CHEBI:83144"/>
        <dbReference type="ChEBI" id="CHEBI:456215"/>
        <dbReference type="EC" id="6.3.4.15"/>
    </reaction>
</comment>
<dbReference type="Gene3D" id="3.30.930.10">
    <property type="entry name" value="Bira Bifunctional Protein, Domain 2"/>
    <property type="match status" value="1"/>
</dbReference>
<dbReference type="InterPro" id="IPR045864">
    <property type="entry name" value="aa-tRNA-synth_II/BPL/LPL"/>
</dbReference>
<feature type="binding site" evidence="2">
    <location>
        <position position="115"/>
    </location>
    <ligand>
        <name>biotin</name>
        <dbReference type="ChEBI" id="CHEBI:57586"/>
    </ligand>
</feature>
<dbReference type="PANTHER" id="PTHR12835:SF5">
    <property type="entry name" value="BIOTIN--PROTEIN LIGASE"/>
    <property type="match status" value="1"/>
</dbReference>
<keyword evidence="2" id="KW-0547">Nucleotide-binding</keyword>
<dbReference type="GO" id="GO:0005524">
    <property type="term" value="F:ATP binding"/>
    <property type="evidence" value="ECO:0007669"/>
    <property type="project" value="UniProtKB-UniRule"/>
</dbReference>
<protein>
    <recommendedName>
        <fullName evidence="2">Bifunctional ligase/repressor BirA</fullName>
    </recommendedName>
    <alternativeName>
        <fullName evidence="2">Biotin--[acetyl-CoA-carboxylase] ligase</fullName>
        <ecNumber evidence="2">6.3.4.15</ecNumber>
    </alternativeName>
    <alternativeName>
        <fullName evidence="2">Biotin--protein ligase</fullName>
    </alternativeName>
    <alternativeName>
        <fullName evidence="2">Biotin-[acetyl-CoA carboxylase] synthetase</fullName>
    </alternativeName>
</protein>
<dbReference type="Gene3D" id="2.30.30.100">
    <property type="match status" value="1"/>
</dbReference>
<dbReference type="GO" id="GO:0006355">
    <property type="term" value="P:regulation of DNA-templated transcription"/>
    <property type="evidence" value="ECO:0007669"/>
    <property type="project" value="UniProtKB-UniRule"/>
</dbReference>
<feature type="binding site" evidence="2">
    <location>
        <begin position="119"/>
        <end position="121"/>
    </location>
    <ligand>
        <name>biotin</name>
        <dbReference type="ChEBI" id="CHEBI:57586"/>
    </ligand>
</feature>
<dbReference type="InterPro" id="IPR036388">
    <property type="entry name" value="WH-like_DNA-bd_sf"/>
</dbReference>
<feature type="DNA-binding region" description="H-T-H motif" evidence="2">
    <location>
        <begin position="21"/>
        <end position="40"/>
    </location>
</feature>
<dbReference type="CDD" id="cd16442">
    <property type="entry name" value="BPL"/>
    <property type="match status" value="1"/>
</dbReference>